<dbReference type="Proteomes" id="UP001303046">
    <property type="component" value="Unassembled WGS sequence"/>
</dbReference>
<name>A0ABR1DXX2_NECAM</name>
<comment type="caution">
    <text evidence="1">The sequence shown here is derived from an EMBL/GenBank/DDBJ whole genome shotgun (WGS) entry which is preliminary data.</text>
</comment>
<proteinExistence type="predicted"/>
<gene>
    <name evidence="1" type="primary">Necator_chrV.g18615</name>
    <name evidence="1" type="ORF">RB195_013824</name>
</gene>
<reference evidence="1 2" key="1">
    <citation type="submission" date="2023-08" db="EMBL/GenBank/DDBJ databases">
        <title>A Necator americanus chromosomal reference genome.</title>
        <authorList>
            <person name="Ilik V."/>
            <person name="Petrzelkova K.J."/>
            <person name="Pardy F."/>
            <person name="Fuh T."/>
            <person name="Niatou-Singa F.S."/>
            <person name="Gouil Q."/>
            <person name="Baker L."/>
            <person name="Ritchie M.E."/>
            <person name="Jex A.R."/>
            <person name="Gazzola D."/>
            <person name="Li H."/>
            <person name="Toshio Fujiwara R."/>
            <person name="Zhan B."/>
            <person name="Aroian R.V."/>
            <person name="Pafco B."/>
            <person name="Schwarz E.M."/>
        </authorList>
    </citation>
    <scope>NUCLEOTIDE SEQUENCE [LARGE SCALE GENOMIC DNA]</scope>
    <source>
        <strain evidence="1 2">Aroian</strain>
        <tissue evidence="1">Whole animal</tissue>
    </source>
</reference>
<accession>A0ABR1DXX2</accession>
<dbReference type="EMBL" id="JAVFWL010000005">
    <property type="protein sequence ID" value="KAK6755078.1"/>
    <property type="molecule type" value="Genomic_DNA"/>
</dbReference>
<evidence type="ECO:0000313" key="1">
    <source>
        <dbReference type="EMBL" id="KAK6755078.1"/>
    </source>
</evidence>
<sequence length="80" mass="8854">MDAANLLTLSDSTLLAPRLTPFTIDHTTQYTVQCHCCADAIFIRYSNITTRLDFASTKSRIGRNQQTDLLSRGTSAEDGE</sequence>
<organism evidence="1 2">
    <name type="scientific">Necator americanus</name>
    <name type="common">Human hookworm</name>
    <dbReference type="NCBI Taxonomy" id="51031"/>
    <lineage>
        <taxon>Eukaryota</taxon>
        <taxon>Metazoa</taxon>
        <taxon>Ecdysozoa</taxon>
        <taxon>Nematoda</taxon>
        <taxon>Chromadorea</taxon>
        <taxon>Rhabditida</taxon>
        <taxon>Rhabditina</taxon>
        <taxon>Rhabditomorpha</taxon>
        <taxon>Strongyloidea</taxon>
        <taxon>Ancylostomatidae</taxon>
        <taxon>Bunostominae</taxon>
        <taxon>Necator</taxon>
    </lineage>
</organism>
<protein>
    <submittedName>
        <fullName evidence="1">Uncharacterized protein</fullName>
    </submittedName>
</protein>
<keyword evidence="2" id="KW-1185">Reference proteome</keyword>
<evidence type="ECO:0000313" key="2">
    <source>
        <dbReference type="Proteomes" id="UP001303046"/>
    </source>
</evidence>